<dbReference type="AlphaFoldDB" id="Q4A6X2"/>
<feature type="active site" evidence="4">
    <location>
        <position position="209"/>
    </location>
</feature>
<dbReference type="GO" id="GO:0004029">
    <property type="term" value="F:aldehyde dehydrogenase (NAD+) activity"/>
    <property type="evidence" value="ECO:0007669"/>
    <property type="project" value="TreeGrafter"/>
</dbReference>
<dbReference type="eggNOG" id="COG1012">
    <property type="taxonomic scope" value="Bacteria"/>
</dbReference>
<dbReference type="PANTHER" id="PTHR43570:SF16">
    <property type="entry name" value="ALDEHYDE DEHYDROGENASE TYPE III, ISOFORM Q"/>
    <property type="match status" value="1"/>
</dbReference>
<reference evidence="6 7" key="1">
    <citation type="journal article" date="2005" name="J. Bacteriol.">
        <title>Swine and poultry pathogens: the complete genome sequences of two strains of Mycoplasma hyopneumoniae and a strain of Mycoplasma synoviae.</title>
        <authorList>
            <person name="Vasconcelos A.T."/>
            <person name="Ferreira H.B."/>
            <person name="Bizarro C.V."/>
            <person name="Bonatto S.L."/>
            <person name="Carvalho M.O."/>
            <person name="Pinto P.M."/>
            <person name="Almeida D.F."/>
            <person name="Almeida L.G."/>
            <person name="Almeida R."/>
            <person name="Alves-Filho L."/>
            <person name="Assuncao E.N."/>
            <person name="Azevedo V.A."/>
            <person name="Bogo M.R."/>
            <person name="Brigido M.M."/>
            <person name="Brocchi M."/>
            <person name="Burity H.A."/>
            <person name="Camargo A.A."/>
            <person name="Camargo S.S."/>
            <person name="Carepo M.S."/>
            <person name="Carraro D.M."/>
            <person name="de Mattos Cascardo J.C."/>
            <person name="Castro L.A."/>
            <person name="Cavalcanti G."/>
            <person name="Chemale G."/>
            <person name="Collevatti R.G."/>
            <person name="Cunha C.W."/>
            <person name="Dallagiovanna B."/>
            <person name="Dambros B.P."/>
            <person name="Dellagostin O.A."/>
            <person name="Falcao C."/>
            <person name="Fantinatti-Garboggini F."/>
            <person name="Felipe M.S."/>
            <person name="Fiorentin L."/>
            <person name="Franco G.R."/>
            <person name="Freitas N.S."/>
            <person name="Frias D."/>
            <person name="Grangeiro T.B."/>
            <person name="Grisard E.C."/>
            <person name="Guimaraes C.T."/>
            <person name="Hungria M."/>
            <person name="Jardim S.N."/>
            <person name="Krieger M.A."/>
            <person name="Laurino J.P."/>
            <person name="Lima L.F."/>
            <person name="Lopes M.I."/>
            <person name="Loreto E.L."/>
            <person name="Madeira H.M."/>
            <person name="Manfio G.P."/>
            <person name="Maranhao A.Q."/>
            <person name="Martinkovics C.T."/>
            <person name="Medeiros S.R."/>
            <person name="Moreira M.A."/>
            <person name="Neiva M."/>
            <person name="Ramalho-Neto C.E."/>
            <person name="Nicolas M.F."/>
            <person name="Oliveira S.C."/>
            <person name="Paixao R.F."/>
            <person name="Pedrosa F.O."/>
            <person name="Pena S.D."/>
            <person name="Pereira M."/>
            <person name="Pereira-Ferrari L."/>
            <person name="Piffer I."/>
            <person name="Pinto L.S."/>
            <person name="Potrich D.P."/>
            <person name="Salim A.C."/>
            <person name="Santos F.R."/>
            <person name="Schmitt R."/>
            <person name="Schneider M.P."/>
            <person name="Schrank A."/>
            <person name="Schrank I.S."/>
            <person name="Schuck A.F."/>
            <person name="Seuanez H.N."/>
            <person name="Silva D.W."/>
            <person name="Silva R."/>
            <person name="Silva S.C."/>
            <person name="Soares C.M."/>
            <person name="Souza K.R."/>
            <person name="Souza R.C."/>
            <person name="Staats C.C."/>
            <person name="Steffens M.B."/>
            <person name="Teixeira S.M."/>
            <person name="Urmenyi T.P."/>
            <person name="Vainstein M.H."/>
            <person name="Zuccherato L.W."/>
            <person name="Simpson A.J."/>
            <person name="Zaha A."/>
        </authorList>
    </citation>
    <scope>NUCLEOTIDE SEQUENCE [LARGE SCALE GENOMIC DNA]</scope>
    <source>
        <strain evidence="6 7">53</strain>
    </source>
</reference>
<dbReference type="InterPro" id="IPR016163">
    <property type="entry name" value="Ald_DH_C"/>
</dbReference>
<dbReference type="SUPFAM" id="SSF53720">
    <property type="entry name" value="ALDH-like"/>
    <property type="match status" value="1"/>
</dbReference>
<comment type="similarity">
    <text evidence="1 3">Belongs to the aldehyde dehydrogenase family.</text>
</comment>
<dbReference type="PROSITE" id="PS00070">
    <property type="entry name" value="ALDEHYDE_DEHYDR_CYS"/>
    <property type="match status" value="1"/>
</dbReference>
<evidence type="ECO:0000256" key="4">
    <source>
        <dbReference type="PIRSR" id="PIRSR036492-1"/>
    </source>
</evidence>
<evidence type="ECO:0000256" key="1">
    <source>
        <dbReference type="ARBA" id="ARBA00009986"/>
    </source>
</evidence>
<organism evidence="6 7">
    <name type="scientific">Mycoplasmopsis synoviae (strain 53)</name>
    <name type="common">Mycoplasma synoviae</name>
    <dbReference type="NCBI Taxonomy" id="262723"/>
    <lineage>
        <taxon>Bacteria</taxon>
        <taxon>Bacillati</taxon>
        <taxon>Mycoplasmatota</taxon>
        <taxon>Mycoplasmoidales</taxon>
        <taxon>Metamycoplasmataceae</taxon>
        <taxon>Mycoplasmopsis</taxon>
    </lineage>
</organism>
<evidence type="ECO:0000313" key="6">
    <source>
        <dbReference type="EMBL" id="AAZ43499.1"/>
    </source>
</evidence>
<dbReference type="GO" id="GO:0006081">
    <property type="term" value="P:aldehyde metabolic process"/>
    <property type="evidence" value="ECO:0007669"/>
    <property type="project" value="InterPro"/>
</dbReference>
<dbReference type="GO" id="GO:0005737">
    <property type="term" value="C:cytoplasm"/>
    <property type="evidence" value="ECO:0007669"/>
    <property type="project" value="TreeGrafter"/>
</dbReference>
<evidence type="ECO:0000256" key="3">
    <source>
        <dbReference type="PIRNR" id="PIRNR036492"/>
    </source>
</evidence>
<dbReference type="PIRSF" id="PIRSF036492">
    <property type="entry name" value="ALDH"/>
    <property type="match status" value="1"/>
</dbReference>
<dbReference type="OrthoDB" id="9762913at2"/>
<protein>
    <recommendedName>
        <fullName evidence="3">Aldehyde dehydrogenase</fullName>
    </recommendedName>
</protein>
<keyword evidence="7" id="KW-1185">Reference proteome</keyword>
<dbReference type="EMBL" id="AE017245">
    <property type="protein sequence ID" value="AAZ43499.1"/>
    <property type="molecule type" value="Genomic_DNA"/>
</dbReference>
<dbReference type="HOGENOM" id="CLU_005391_3_1_14"/>
<dbReference type="Pfam" id="PF00171">
    <property type="entry name" value="Aldedh"/>
    <property type="match status" value="1"/>
</dbReference>
<dbReference type="RefSeq" id="WP_011283242.1">
    <property type="nucleotide sequence ID" value="NC_007294.1"/>
</dbReference>
<accession>Q4A6X2</accession>
<feature type="domain" description="Aldehyde dehydrogenase" evidence="5">
    <location>
        <begin position="8"/>
        <end position="416"/>
    </location>
</feature>
<keyword evidence="2 3" id="KW-0560">Oxidoreductase</keyword>
<dbReference type="InterPro" id="IPR016162">
    <property type="entry name" value="Ald_DH_N"/>
</dbReference>
<evidence type="ECO:0000259" key="5">
    <source>
        <dbReference type="Pfam" id="PF00171"/>
    </source>
</evidence>
<dbReference type="PANTHER" id="PTHR43570">
    <property type="entry name" value="ALDEHYDE DEHYDROGENASE"/>
    <property type="match status" value="1"/>
</dbReference>
<evidence type="ECO:0000313" key="7">
    <source>
        <dbReference type="Proteomes" id="UP000000549"/>
    </source>
</evidence>
<gene>
    <name evidence="6" type="primary">aldA</name>
    <name evidence="6" type="ordered locus">MS53_0078</name>
</gene>
<dbReference type="Gene3D" id="3.40.605.10">
    <property type="entry name" value="Aldehyde Dehydrogenase, Chain A, domain 1"/>
    <property type="match status" value="1"/>
</dbReference>
<proteinExistence type="inferred from homology"/>
<dbReference type="STRING" id="262723.MS53_0078"/>
<dbReference type="KEGG" id="msy:MS53_0078"/>
<name>Q4A6X2_MYCS5</name>
<dbReference type="InterPro" id="IPR012394">
    <property type="entry name" value="Aldehyde_DH_NAD(P)"/>
</dbReference>
<feature type="active site" evidence="4">
    <location>
        <position position="243"/>
    </location>
</feature>
<evidence type="ECO:0000256" key="2">
    <source>
        <dbReference type="ARBA" id="ARBA00023002"/>
    </source>
</evidence>
<dbReference type="InterPro" id="IPR016161">
    <property type="entry name" value="Ald_DH/histidinol_DH"/>
</dbReference>
<dbReference type="InterPro" id="IPR015590">
    <property type="entry name" value="Aldehyde_DH_dom"/>
</dbReference>
<dbReference type="Proteomes" id="UP000000549">
    <property type="component" value="Chromosome"/>
</dbReference>
<dbReference type="Gene3D" id="3.40.309.10">
    <property type="entry name" value="Aldehyde Dehydrogenase, Chain A, domain 2"/>
    <property type="match status" value="1"/>
</dbReference>
<sequence length="448" mass="52021">MNKSDINLSLEQRIYYLKKLKNLIIEHRQDIYDALHKDLNKNNFEAEVSEIWPILKELKLYIKNLKKWSKNKVVNHPGKLFSKKFKLFDFLKNKRTYTVFEPYGQVLIITPWNYPFYLTFVPIINALSAGNTLLVKPSEYSSHSSELIKKICEKLFNPKHVKVFLGGKETVDKLWETQKIDFLFFTGNTKVGQILYEKAASKMIPVILELSGTNPLIIDESANLKITARKLIWSKYLNSGQTCIAPNYIAIHSKVKDEFLKVLSEQRQKLFQNSDLISKIITKQHFENVLKKFPDLKHNYESQKFDFQILETSFNDPKFDYELFCSALMLVEYSDFKDLIAKIKSRKKPLALYLFSNNKANIKYALENVKFGGGCINDVIQQVEEKDFGFGGVGLSGIGKYHGYDGFAAFSHQKNIVHYKPNKDDSKRYLTLKPSDKILKLIQKISKF</sequence>
<dbReference type="InterPro" id="IPR016160">
    <property type="entry name" value="Ald_DH_CS_CYS"/>
</dbReference>